<accession>A0ABT2RL52</accession>
<organism evidence="1 2">
    <name type="scientific">Dorea acetigenes</name>
    <dbReference type="NCBI Taxonomy" id="2981787"/>
    <lineage>
        <taxon>Bacteria</taxon>
        <taxon>Bacillati</taxon>
        <taxon>Bacillota</taxon>
        <taxon>Clostridia</taxon>
        <taxon>Lachnospirales</taxon>
        <taxon>Lachnospiraceae</taxon>
        <taxon>Dorea</taxon>
    </lineage>
</organism>
<comment type="caution">
    <text evidence="1">The sequence shown here is derived from an EMBL/GenBank/DDBJ whole genome shotgun (WGS) entry which is preliminary data.</text>
</comment>
<gene>
    <name evidence="1" type="ORF">OCV99_05935</name>
</gene>
<reference evidence="1 2" key="1">
    <citation type="journal article" date="2021" name="ISME Commun">
        <title>Automated analysis of genomic sequences facilitates high-throughput and comprehensive description of bacteria.</title>
        <authorList>
            <person name="Hitch T.C.A."/>
        </authorList>
    </citation>
    <scope>NUCLEOTIDE SEQUENCE [LARGE SCALE GENOMIC DNA]</scope>
    <source>
        <strain evidence="1 2">Sanger_03</strain>
    </source>
</reference>
<keyword evidence="2" id="KW-1185">Reference proteome</keyword>
<evidence type="ECO:0000313" key="1">
    <source>
        <dbReference type="EMBL" id="MCU6686100.1"/>
    </source>
</evidence>
<evidence type="ECO:0000313" key="2">
    <source>
        <dbReference type="Proteomes" id="UP001652431"/>
    </source>
</evidence>
<name>A0ABT2RL52_9FIRM</name>
<dbReference type="EMBL" id="JAOQJU010000004">
    <property type="protein sequence ID" value="MCU6686100.1"/>
    <property type="molecule type" value="Genomic_DNA"/>
</dbReference>
<dbReference type="RefSeq" id="WP_158369111.1">
    <property type="nucleotide sequence ID" value="NZ_JAOQJU010000004.1"/>
</dbReference>
<dbReference type="Proteomes" id="UP001652431">
    <property type="component" value="Unassembled WGS sequence"/>
</dbReference>
<sequence>MFKKRRKEDLEEGHTNNIWNRRDFVMCGLGEKSRVLAIVKHIRKCMKWSKQRVVRGYADSDIWNMYGYLQVLLPDMLEYLKNHRCGSPGYFGENYTNEDGILVNDTCHEVWDKILDRMIFLWRETDEETCSKKNPYEEEYMKALDEFTDKYGIFGEKLQTPEELEANRKRGGGGTVHFMHELPEYKEISEKNMEEEKKLEQYRIDCKDEVMDLMKEHFFALWD</sequence>
<protein>
    <submittedName>
        <fullName evidence="1">Uncharacterized protein</fullName>
    </submittedName>
</protein>
<proteinExistence type="predicted"/>